<evidence type="ECO:0000256" key="1">
    <source>
        <dbReference type="SAM" id="MobiDB-lite"/>
    </source>
</evidence>
<feature type="compositionally biased region" description="Basic and acidic residues" evidence="1">
    <location>
        <begin position="43"/>
        <end position="64"/>
    </location>
</feature>
<accession>A0AAD1W9W9</accession>
<proteinExistence type="predicted"/>
<dbReference type="AlphaFoldDB" id="A0AAD1W9W9"/>
<feature type="compositionally biased region" description="Polar residues" evidence="1">
    <location>
        <begin position="71"/>
        <end position="88"/>
    </location>
</feature>
<gene>
    <name evidence="2" type="ORF">PECUL_23A037989</name>
</gene>
<feature type="region of interest" description="Disordered" evidence="1">
    <location>
        <begin position="329"/>
        <end position="348"/>
    </location>
</feature>
<dbReference type="Proteomes" id="UP001295444">
    <property type="component" value="Chromosome 06"/>
</dbReference>
<feature type="compositionally biased region" description="Basic and acidic residues" evidence="1">
    <location>
        <begin position="90"/>
        <end position="101"/>
    </location>
</feature>
<feature type="region of interest" description="Disordered" evidence="1">
    <location>
        <begin position="489"/>
        <end position="517"/>
    </location>
</feature>
<dbReference type="EMBL" id="OW240917">
    <property type="protein sequence ID" value="CAH2301254.1"/>
    <property type="molecule type" value="Genomic_DNA"/>
</dbReference>
<reference evidence="2" key="1">
    <citation type="submission" date="2022-03" db="EMBL/GenBank/DDBJ databases">
        <authorList>
            <person name="Alioto T."/>
            <person name="Alioto T."/>
            <person name="Gomez Garrido J."/>
        </authorList>
    </citation>
    <scope>NUCLEOTIDE SEQUENCE</scope>
</reference>
<organism evidence="2 3">
    <name type="scientific">Pelobates cultripes</name>
    <name type="common">Western spadefoot toad</name>
    <dbReference type="NCBI Taxonomy" id="61616"/>
    <lineage>
        <taxon>Eukaryota</taxon>
        <taxon>Metazoa</taxon>
        <taxon>Chordata</taxon>
        <taxon>Craniata</taxon>
        <taxon>Vertebrata</taxon>
        <taxon>Euteleostomi</taxon>
        <taxon>Amphibia</taxon>
        <taxon>Batrachia</taxon>
        <taxon>Anura</taxon>
        <taxon>Pelobatoidea</taxon>
        <taxon>Pelobatidae</taxon>
        <taxon>Pelobates</taxon>
    </lineage>
</organism>
<evidence type="ECO:0000313" key="3">
    <source>
        <dbReference type="Proteomes" id="UP001295444"/>
    </source>
</evidence>
<evidence type="ECO:0000313" key="2">
    <source>
        <dbReference type="EMBL" id="CAH2301254.1"/>
    </source>
</evidence>
<feature type="compositionally biased region" description="Basic and acidic residues" evidence="1">
    <location>
        <begin position="111"/>
        <end position="125"/>
    </location>
</feature>
<keyword evidence="3" id="KW-1185">Reference proteome</keyword>
<name>A0AAD1W9W9_PELCU</name>
<protein>
    <submittedName>
        <fullName evidence="2">Uncharacterized protein</fullName>
    </submittedName>
</protein>
<sequence>MHVLLACKRREIKASKDDVNVEHLDKEPEEIYVDMVPYADGEGCDHGSKESTFDEREEISHNETVEENDNVYPQNEDSSENLQLTGNAKSPEDILEGKINCEESDANQYRNDTDKSSGEVENREKQKIKVFSDSDSDDNILLPRLFGYDKEEAQNVYHIYTSDLPQYDNATMAVEMKDGMKLKYSQVGSEEECKHETESWNEQDKCSEEKTDNNEEPLIVASTDDDLYVVFETSTKDTQQKQTYSVQEQTVPEPTSVSAIECGAFYTDPDSPDNGDNENFSWNEVSIYPQEGNKAEYDDDTVIFANSEDDVYIVFQTSIKDKTRVQPSFSAQHSTSPVPPCNSGQEHGVSYNNQDYTEEIDKNLPWNKDMEYPEEGNRNEDDFEPHIVATTEDDVYIAFQTSIKDKPKGQGYVPALQPIGPEPPFNQEWESGESNIDNAVGRVDSSLQDTYWDEASYSSTYDEEDPYSFAYEDDDNLYMEFPFETTDAESGGGSKSSFVHRAPAPAPRHGVPPTDSHASYISQETILTTIKNLESKHKQTPTPDLTTQLQHQRQALKNAMAADSTKALKWTKQMFYEKSNKVDTLLASRLRKRTQAKHITNIRTPSGHTIDIPTRIAETFQKYFSDLFDQSP</sequence>
<feature type="region of interest" description="Disordered" evidence="1">
    <location>
        <begin position="191"/>
        <end position="212"/>
    </location>
</feature>
<feature type="region of interest" description="Disordered" evidence="1">
    <location>
        <begin position="38"/>
        <end position="125"/>
    </location>
</feature>